<dbReference type="OrthoDB" id="9805682at2"/>
<feature type="domain" description="Type II secretion system protein GspF" evidence="9">
    <location>
        <begin position="73"/>
        <end position="196"/>
    </location>
</feature>
<sequence>MPFFAYRGRNAAGEAVQGVLEGADAGAVAAQLFVSGVTPVDIVPTDVPRSERGRQRLAGFTRDRVRHIDLVLFSRQMFTLLKAGVPIMQALAGLQESTDNRAFRAVLKRIREHLDAGRELSVALARQQPVFSPFYVAMVQVGEQTGRLEEVFLRLFHHLEFQKFMRDQVRSAIRYPAFVLATMGVALVIINVFVIPAFAKVYAGFQAELPYLTKLLIDFSHFVVSYGAYLAAGVIAAALGLRAFVRTREGRYAWDRFKLKLPIAGPIIHKATMARFARSLSLALRSGVPVVQGFTLVAQVVDNDYVARQVEKMRQGVERGESVLRAAIGAGIFTPVVLQMIKVGEDSGALDDLMQEIADMYQREVEYELKTLSAQVEPILILGLGVLVLVLALGVFLPLWDLGSAALRR</sequence>
<dbReference type="InterPro" id="IPR003004">
    <property type="entry name" value="GspF/PilC"/>
</dbReference>
<comment type="subcellular location">
    <subcellularLocation>
        <location evidence="1">Cell inner membrane</location>
        <topology evidence="1">Multi-pass membrane protein</topology>
    </subcellularLocation>
</comment>
<evidence type="ECO:0000256" key="6">
    <source>
        <dbReference type="ARBA" id="ARBA00022989"/>
    </source>
</evidence>
<evidence type="ECO:0000256" key="2">
    <source>
        <dbReference type="ARBA" id="ARBA00005745"/>
    </source>
</evidence>
<keyword evidence="7 8" id="KW-0472">Membrane</keyword>
<organism evidence="10 11">
    <name type="scientific">Pelomicrobium methylotrophicum</name>
    <dbReference type="NCBI Taxonomy" id="2602750"/>
    <lineage>
        <taxon>Bacteria</taxon>
        <taxon>Pseudomonadati</taxon>
        <taxon>Pseudomonadota</taxon>
        <taxon>Hydrogenophilia</taxon>
        <taxon>Hydrogenophilia incertae sedis</taxon>
        <taxon>Pelomicrobium</taxon>
    </lineage>
</organism>
<dbReference type="EMBL" id="VPFL01000001">
    <property type="protein sequence ID" value="TXF13732.1"/>
    <property type="molecule type" value="Genomic_DNA"/>
</dbReference>
<evidence type="ECO:0000313" key="11">
    <source>
        <dbReference type="Proteomes" id="UP000321201"/>
    </source>
</evidence>
<keyword evidence="4" id="KW-0997">Cell inner membrane</keyword>
<evidence type="ECO:0000259" key="9">
    <source>
        <dbReference type="Pfam" id="PF00482"/>
    </source>
</evidence>
<feature type="transmembrane region" description="Helical" evidence="8">
    <location>
        <begin position="219"/>
        <end position="241"/>
    </location>
</feature>
<dbReference type="Gene3D" id="1.20.81.30">
    <property type="entry name" value="Type II secretion system (T2SS), domain F"/>
    <property type="match status" value="2"/>
</dbReference>
<reference evidence="10 11" key="1">
    <citation type="submission" date="2019-08" db="EMBL/GenBank/DDBJ databases">
        <title>Pelomicrobium methylotrophicum gen. nov., sp. nov. a moderately thermophilic, facultatively anaerobic, lithoautotrophic and methylotrophic bacterium isolated from a terrestrial mud volcano.</title>
        <authorList>
            <person name="Slobodkina G.B."/>
            <person name="Merkel A.Y."/>
            <person name="Slobodkin A.I."/>
        </authorList>
    </citation>
    <scope>NUCLEOTIDE SEQUENCE [LARGE SCALE GENOMIC DNA]</scope>
    <source>
        <strain evidence="10 11">SM250</strain>
    </source>
</reference>
<proteinExistence type="inferred from homology"/>
<evidence type="ECO:0000256" key="1">
    <source>
        <dbReference type="ARBA" id="ARBA00004429"/>
    </source>
</evidence>
<feature type="transmembrane region" description="Helical" evidence="8">
    <location>
        <begin position="379"/>
        <end position="400"/>
    </location>
</feature>
<evidence type="ECO:0000256" key="5">
    <source>
        <dbReference type="ARBA" id="ARBA00022692"/>
    </source>
</evidence>
<dbReference type="InterPro" id="IPR018076">
    <property type="entry name" value="T2SS_GspF_dom"/>
</dbReference>
<keyword evidence="3" id="KW-1003">Cell membrane</keyword>
<dbReference type="PRINTS" id="PR00812">
    <property type="entry name" value="BCTERIALGSPF"/>
</dbReference>
<dbReference type="InParanoid" id="A0A5C7EQ69"/>
<dbReference type="FunFam" id="1.20.81.30:FF:000001">
    <property type="entry name" value="Type II secretion system protein F"/>
    <property type="match status" value="2"/>
</dbReference>
<evidence type="ECO:0000256" key="4">
    <source>
        <dbReference type="ARBA" id="ARBA00022519"/>
    </source>
</evidence>
<evidence type="ECO:0000256" key="7">
    <source>
        <dbReference type="ARBA" id="ARBA00023136"/>
    </source>
</evidence>
<feature type="domain" description="Type II secretion system protein GspF" evidence="9">
    <location>
        <begin position="276"/>
        <end position="398"/>
    </location>
</feature>
<dbReference type="InterPro" id="IPR042094">
    <property type="entry name" value="T2SS_GspF_sf"/>
</dbReference>
<dbReference type="PANTHER" id="PTHR30012:SF4">
    <property type="entry name" value="MSHA BIOGENESIS PROTEIN MSHG"/>
    <property type="match status" value="1"/>
</dbReference>
<keyword evidence="6 8" id="KW-1133">Transmembrane helix</keyword>
<name>A0A5C7EQ69_9PROT</name>
<dbReference type="PANTHER" id="PTHR30012">
    <property type="entry name" value="GENERAL SECRETION PATHWAY PROTEIN"/>
    <property type="match status" value="1"/>
</dbReference>
<feature type="transmembrane region" description="Helical" evidence="8">
    <location>
        <begin position="175"/>
        <end position="199"/>
    </location>
</feature>
<keyword evidence="5 8" id="KW-0812">Transmembrane</keyword>
<dbReference type="GO" id="GO:0015628">
    <property type="term" value="P:protein secretion by the type II secretion system"/>
    <property type="evidence" value="ECO:0007669"/>
    <property type="project" value="TreeGrafter"/>
</dbReference>
<comment type="similarity">
    <text evidence="2">Belongs to the GSP F family.</text>
</comment>
<evidence type="ECO:0000256" key="3">
    <source>
        <dbReference type="ARBA" id="ARBA00022475"/>
    </source>
</evidence>
<dbReference type="Pfam" id="PF00482">
    <property type="entry name" value="T2SSF"/>
    <property type="match status" value="2"/>
</dbReference>
<dbReference type="AlphaFoldDB" id="A0A5C7EQ69"/>
<keyword evidence="11" id="KW-1185">Reference proteome</keyword>
<protein>
    <submittedName>
        <fullName evidence="10">Type II secretion system F family protein</fullName>
    </submittedName>
</protein>
<dbReference type="RefSeq" id="WP_147798317.1">
    <property type="nucleotide sequence ID" value="NZ_VPFL01000001.1"/>
</dbReference>
<comment type="caution">
    <text evidence="10">The sequence shown here is derived from an EMBL/GenBank/DDBJ whole genome shotgun (WGS) entry which is preliminary data.</text>
</comment>
<evidence type="ECO:0000313" key="10">
    <source>
        <dbReference type="EMBL" id="TXF13732.1"/>
    </source>
</evidence>
<gene>
    <name evidence="10" type="ORF">FR698_01085</name>
</gene>
<dbReference type="GO" id="GO:0005886">
    <property type="term" value="C:plasma membrane"/>
    <property type="evidence" value="ECO:0007669"/>
    <property type="project" value="UniProtKB-SubCell"/>
</dbReference>
<accession>A0A5C7EQ69</accession>
<dbReference type="Proteomes" id="UP000321201">
    <property type="component" value="Unassembled WGS sequence"/>
</dbReference>
<evidence type="ECO:0000256" key="8">
    <source>
        <dbReference type="SAM" id="Phobius"/>
    </source>
</evidence>
<feature type="transmembrane region" description="Helical" evidence="8">
    <location>
        <begin position="322"/>
        <end position="341"/>
    </location>
</feature>